<dbReference type="InterPro" id="IPR041519">
    <property type="entry name" value="HEPN_RiboL-PSP"/>
</dbReference>
<proteinExistence type="predicted"/>
<accession>A0A4R0NQ14</accession>
<evidence type="ECO:0000313" key="2">
    <source>
        <dbReference type="EMBL" id="TCD03130.1"/>
    </source>
</evidence>
<protein>
    <recommendedName>
        <fullName evidence="1">RiboL-PSP-HEPN domain-containing protein</fullName>
    </recommendedName>
</protein>
<dbReference type="OrthoDB" id="1425281at2"/>
<gene>
    <name evidence="2" type="ORF">EZ437_03910</name>
</gene>
<comment type="caution">
    <text evidence="2">The sequence shown here is derived from an EMBL/GenBank/DDBJ whole genome shotgun (WGS) entry which is preliminary data.</text>
</comment>
<dbReference type="AlphaFoldDB" id="A0A4R0NQ14"/>
<organism evidence="2 3">
    <name type="scientific">Pedobacter psychroterrae</name>
    <dbReference type="NCBI Taxonomy" id="2530453"/>
    <lineage>
        <taxon>Bacteria</taxon>
        <taxon>Pseudomonadati</taxon>
        <taxon>Bacteroidota</taxon>
        <taxon>Sphingobacteriia</taxon>
        <taxon>Sphingobacteriales</taxon>
        <taxon>Sphingobacteriaceae</taxon>
        <taxon>Pedobacter</taxon>
    </lineage>
</organism>
<dbReference type="RefSeq" id="WP_131593439.1">
    <property type="nucleotide sequence ID" value="NZ_SJSL01000001.1"/>
</dbReference>
<dbReference type="EMBL" id="SJSL01000001">
    <property type="protein sequence ID" value="TCD03130.1"/>
    <property type="molecule type" value="Genomic_DNA"/>
</dbReference>
<keyword evidence="3" id="KW-1185">Reference proteome</keyword>
<evidence type="ECO:0000313" key="3">
    <source>
        <dbReference type="Proteomes" id="UP000293347"/>
    </source>
</evidence>
<feature type="domain" description="RiboL-PSP-HEPN" evidence="1">
    <location>
        <begin position="130"/>
        <end position="300"/>
    </location>
</feature>
<reference evidence="2 3" key="1">
    <citation type="submission" date="2019-02" db="EMBL/GenBank/DDBJ databases">
        <title>Pedobacter sp. RP-1-14 sp. nov., isolated from Arctic soil.</title>
        <authorList>
            <person name="Dahal R.H."/>
        </authorList>
    </citation>
    <scope>NUCLEOTIDE SEQUENCE [LARGE SCALE GENOMIC DNA]</scope>
    <source>
        <strain evidence="2 3">RP-1-14</strain>
    </source>
</reference>
<dbReference type="Pfam" id="PF18735">
    <property type="entry name" value="HEPN_RiboL-PSP"/>
    <property type="match status" value="1"/>
</dbReference>
<evidence type="ECO:0000259" key="1">
    <source>
        <dbReference type="Pfam" id="PF18735"/>
    </source>
</evidence>
<name>A0A4R0NQ14_9SPHI</name>
<sequence length="314" mass="36985">MEQSNAYIAFKKRTQEIFSFAVLVTSSVPILKYNITLYNKGSIKRISEPDYFQPSVIYEINDSTLSDLRENGLDEEKLALLLEMKDTPLNNREFKDCVVKKIGETAYKTHRNILKRQSGGYISNLYDCTSGYQTKLASYLFFSLFSYFEAFIGELTKEVIEHFQRLDVPEYLSEMQTLNLTKEYRNLNNVYDPRKIDKYKKYSRDLQTKGYQKPENLMFSSMLDLLKSTSENMKANEIPAFLKKFYFFEMDEIDNDTYHNFRDNRNSIGHGATSFIPTLKNVTDANKFFRRISKEIDSHVTRHYMNLTNFQNPR</sequence>
<dbReference type="Proteomes" id="UP000293347">
    <property type="component" value="Unassembled WGS sequence"/>
</dbReference>